<dbReference type="STRING" id="869213.GCA_000517085_00780"/>
<dbReference type="eggNOG" id="ENOG5033PQM">
    <property type="taxonomic scope" value="Bacteria"/>
</dbReference>
<sequence length="1018" mass="115206">MIRNLLFELFAFVIFAIIVQPLGAQYISYDFDDTEKDWATDTHSLWSISDAKSVSGDYSLAYATPNKGDYSISPITCIDTKSHTIMKVRVAKNQDRQIIVGSDYDGILLGVDYSGAILWECATGHGTMNHDLWCADITGDGVDEILAANANGSVYCLNIDGKILWEFKPFDSSHLTPMYAITVVKDKSLTPYVVCGGFDTNIYYLTKTGSLIKVLPSKKYSKVKAWGDQKPDNFVSNANFLRPIHLKDGSDLLLVHASNNHMQSKGHLYLFEPLAEKTYHEILDLKTSDCIGDLRVVDPTGNGQQEILYGTSTLNSNSYNRVVFSDDSYTLSTVSRNDIQKRNTGVTSYRVNQPFVVNRQEGGYDYMVLSSNQLLSFPQSGEDVVTERLSGIYAYNDIWPMDHGRFILASVQDGGSCIYMVDTRNPDWKSAFENMEPEGKIAKIMKNTRMVRENLEVFTKPSWQREPVKVVGFEGLDLPIAARLIDSKSLSLFASPWSKGKLQEPSWRSPLYEGNIFKDKRDKRNEYTRSEEDVFNHFSTYFEGSQGIATWAGHGNDPLYYSLKVLKEIADYGYHNGQKSIIYIYPEMNHHGAEFDFVMDHQIYPLMDHLKTIGGKVAFRAKDTFWQGHVYTDTWKHIVSGKYANVAIATLEETTDKTQDLSLLGRMGLWAAGSIDAWAVRCSRDDPSFDRSRQFSSQKLSNHLLRKTIYSVACGATFIHNSYADTENAKFENHTSLVLELIEKEALYVPKRNEILSFSPVHLSIISPEASYLEEASNNKWTTFYQRTYEENHPAVFSHMNGTWLGAALTPWDFSTYASGVGDRRQNCIPPYPHGQVLITPVQKGAFADNNAPRGKMVDHLHPIYKDIMKEYITNGVDYLSSDGTQVFSANSYYTKIKNDIEEGAKKLPILVSGDRVGWVVAQMSPTHLRLTLVDGGYLNPNDRKVKVTFNNITPVSMQDVLDHQFFDLSNPSGVEIGVPCGMFRFIDIELAKLFKLKRNEYGKDIYYVFDFHLFYAR</sequence>
<dbReference type="RefSeq" id="WP_052522092.1">
    <property type="nucleotide sequence ID" value="NZ_BAMD01000006.1"/>
</dbReference>
<evidence type="ECO:0000313" key="4">
    <source>
        <dbReference type="EMBL" id="GAF02127.1"/>
    </source>
</evidence>
<evidence type="ECO:0000259" key="3">
    <source>
        <dbReference type="Pfam" id="PF25292"/>
    </source>
</evidence>
<gene>
    <name evidence="4" type="ORF">JCM21142_2754</name>
</gene>
<dbReference type="EMBL" id="BAMD01000006">
    <property type="protein sequence ID" value="GAF02127.1"/>
    <property type="molecule type" value="Genomic_DNA"/>
</dbReference>
<dbReference type="Pfam" id="PF25292">
    <property type="entry name" value="Beta-prop_CGLA"/>
    <property type="match status" value="1"/>
</dbReference>
<dbReference type="Proteomes" id="UP000019402">
    <property type="component" value="Unassembled WGS sequence"/>
</dbReference>
<dbReference type="InterPro" id="IPR057422">
    <property type="entry name" value="CGLA_C"/>
</dbReference>
<dbReference type="InterPro" id="IPR015943">
    <property type="entry name" value="WD40/YVTN_repeat-like_dom_sf"/>
</dbReference>
<accession>W7Y2F2</accession>
<proteinExistence type="predicted"/>
<protein>
    <submittedName>
        <fullName evidence="4">Lambda-carrageenase</fullName>
    </submittedName>
</protein>
<feature type="domain" description="Lambda-carrageenase beta-propeller" evidence="3">
    <location>
        <begin position="98"/>
        <end position="421"/>
    </location>
</feature>
<dbReference type="OrthoDB" id="972537at2"/>
<dbReference type="InterPro" id="IPR057421">
    <property type="entry name" value="CGLA_M"/>
</dbReference>
<feature type="domain" description="Lambda-carrageenase middle" evidence="1">
    <location>
        <begin position="508"/>
        <end position="884"/>
    </location>
</feature>
<evidence type="ECO:0000259" key="2">
    <source>
        <dbReference type="Pfam" id="PF25291"/>
    </source>
</evidence>
<name>W7Y2F2_9BACT</name>
<dbReference type="Gene3D" id="2.130.10.10">
    <property type="entry name" value="YVTN repeat-like/Quinoprotein amine dehydrogenase"/>
    <property type="match status" value="1"/>
</dbReference>
<evidence type="ECO:0000259" key="1">
    <source>
        <dbReference type="Pfam" id="PF25290"/>
    </source>
</evidence>
<dbReference type="Pfam" id="PF25290">
    <property type="entry name" value="CGLA_M"/>
    <property type="match status" value="1"/>
</dbReference>
<evidence type="ECO:0000313" key="5">
    <source>
        <dbReference type="Proteomes" id="UP000019402"/>
    </source>
</evidence>
<reference evidence="4 5" key="1">
    <citation type="journal article" date="2014" name="Genome Announc.">
        <title>Draft Genome Sequence of Cytophaga fermentans JCM 21142T, a Facultative Anaerobe Isolated from Marine Mud.</title>
        <authorList>
            <person name="Starns D."/>
            <person name="Oshima K."/>
            <person name="Suda W."/>
            <person name="Iino T."/>
            <person name="Yuki M."/>
            <person name="Inoue J."/>
            <person name="Kitamura K."/>
            <person name="Iida T."/>
            <person name="Darby A."/>
            <person name="Hattori M."/>
            <person name="Ohkuma M."/>
        </authorList>
    </citation>
    <scope>NUCLEOTIDE SEQUENCE [LARGE SCALE GENOMIC DNA]</scope>
    <source>
        <strain evidence="4 5">JCM 21142</strain>
    </source>
</reference>
<organism evidence="4 5">
    <name type="scientific">Saccharicrinis fermentans DSM 9555 = JCM 21142</name>
    <dbReference type="NCBI Taxonomy" id="869213"/>
    <lineage>
        <taxon>Bacteria</taxon>
        <taxon>Pseudomonadati</taxon>
        <taxon>Bacteroidota</taxon>
        <taxon>Bacteroidia</taxon>
        <taxon>Marinilabiliales</taxon>
        <taxon>Marinilabiliaceae</taxon>
        <taxon>Saccharicrinis</taxon>
    </lineage>
</organism>
<dbReference type="Pfam" id="PF25291">
    <property type="entry name" value="CGLA_C"/>
    <property type="match status" value="1"/>
</dbReference>
<dbReference type="SUPFAM" id="SSF50998">
    <property type="entry name" value="Quinoprotein alcohol dehydrogenase-like"/>
    <property type="match status" value="1"/>
</dbReference>
<feature type="domain" description="Lambda-carrageenase C-terminal" evidence="2">
    <location>
        <begin position="912"/>
        <end position="990"/>
    </location>
</feature>
<dbReference type="AlphaFoldDB" id="W7Y2F2"/>
<keyword evidence="5" id="KW-1185">Reference proteome</keyword>
<comment type="caution">
    <text evidence="4">The sequence shown here is derived from an EMBL/GenBank/DDBJ whole genome shotgun (WGS) entry which is preliminary data.</text>
</comment>
<dbReference type="InterPro" id="IPR057420">
    <property type="entry name" value="Beta-prop_CGLA"/>
</dbReference>
<dbReference type="InterPro" id="IPR011047">
    <property type="entry name" value="Quinoprotein_ADH-like_sf"/>
</dbReference>